<dbReference type="EMBL" id="UZAN01069087">
    <property type="protein sequence ID" value="VDP94685.1"/>
    <property type="molecule type" value="Genomic_DNA"/>
</dbReference>
<dbReference type="Proteomes" id="UP000272942">
    <property type="component" value="Unassembled WGS sequence"/>
</dbReference>
<sequence length="119" mass="13484">MEWSLKGLHCLEFNHFLEKPVQTVRGTQPNLVHTFISIVTHLCLNHIHLIAAPQTADVRLPIPDPVGLGLTKAWGLRPQWTIWHGKWLLGAAESTALTTCVRIPDQLEERTPCLTYKVF</sequence>
<organism evidence="3">
    <name type="scientific">Echinostoma caproni</name>
    <dbReference type="NCBI Taxonomy" id="27848"/>
    <lineage>
        <taxon>Eukaryota</taxon>
        <taxon>Metazoa</taxon>
        <taxon>Spiralia</taxon>
        <taxon>Lophotrochozoa</taxon>
        <taxon>Platyhelminthes</taxon>
        <taxon>Trematoda</taxon>
        <taxon>Digenea</taxon>
        <taxon>Plagiorchiida</taxon>
        <taxon>Echinostomata</taxon>
        <taxon>Echinostomatoidea</taxon>
        <taxon>Echinostomatidae</taxon>
        <taxon>Echinostoma</taxon>
    </lineage>
</organism>
<evidence type="ECO:0000313" key="1">
    <source>
        <dbReference type="EMBL" id="VDP94685.1"/>
    </source>
</evidence>
<evidence type="ECO:0000313" key="2">
    <source>
        <dbReference type="Proteomes" id="UP000272942"/>
    </source>
</evidence>
<reference evidence="1 2" key="2">
    <citation type="submission" date="2018-11" db="EMBL/GenBank/DDBJ databases">
        <authorList>
            <consortium name="Pathogen Informatics"/>
        </authorList>
    </citation>
    <scope>NUCLEOTIDE SEQUENCE [LARGE SCALE GENOMIC DNA]</scope>
    <source>
        <strain evidence="1 2">Egypt</strain>
    </source>
</reference>
<evidence type="ECO:0000313" key="3">
    <source>
        <dbReference type="WBParaSite" id="ECPE_0001744001-mRNA-1"/>
    </source>
</evidence>
<gene>
    <name evidence="1" type="ORF">ECPE_LOCUS17395</name>
</gene>
<proteinExistence type="predicted"/>
<protein>
    <submittedName>
        <fullName evidence="1 3">Uncharacterized protein</fullName>
    </submittedName>
</protein>
<name>A0A183BDW0_9TREM</name>
<keyword evidence="2" id="KW-1185">Reference proteome</keyword>
<accession>A0A183BDW0</accession>
<dbReference type="AlphaFoldDB" id="A0A183BDW0"/>
<dbReference type="WBParaSite" id="ECPE_0001744001-mRNA-1">
    <property type="protein sequence ID" value="ECPE_0001744001-mRNA-1"/>
    <property type="gene ID" value="ECPE_0001744001"/>
</dbReference>
<reference evidence="3" key="1">
    <citation type="submission" date="2016-06" db="UniProtKB">
        <authorList>
            <consortium name="WormBaseParasite"/>
        </authorList>
    </citation>
    <scope>IDENTIFICATION</scope>
</reference>